<feature type="transmembrane region" description="Helical" evidence="7">
    <location>
        <begin position="389"/>
        <end position="410"/>
    </location>
</feature>
<evidence type="ECO:0000256" key="6">
    <source>
        <dbReference type="ARBA" id="ARBA00023136"/>
    </source>
</evidence>
<keyword evidence="8" id="KW-0732">Signal</keyword>
<organism evidence="9 10">
    <name type="scientific">Plectus sambesii</name>
    <dbReference type="NCBI Taxonomy" id="2011161"/>
    <lineage>
        <taxon>Eukaryota</taxon>
        <taxon>Metazoa</taxon>
        <taxon>Ecdysozoa</taxon>
        <taxon>Nematoda</taxon>
        <taxon>Chromadorea</taxon>
        <taxon>Plectida</taxon>
        <taxon>Plectina</taxon>
        <taxon>Plectoidea</taxon>
        <taxon>Plectidae</taxon>
        <taxon>Plectus</taxon>
    </lineage>
</organism>
<comment type="subcellular location">
    <subcellularLocation>
        <location evidence="1">Membrane</location>
        <topology evidence="1">Multi-pass membrane protein</topology>
    </subcellularLocation>
</comment>
<evidence type="ECO:0000256" key="1">
    <source>
        <dbReference type="ARBA" id="ARBA00004141"/>
    </source>
</evidence>
<proteinExistence type="inferred from homology"/>
<dbReference type="PANTHER" id="PTHR10361:SF28">
    <property type="entry name" value="P3 PROTEIN-RELATED"/>
    <property type="match status" value="1"/>
</dbReference>
<name>A0A914VQ07_9BILA</name>
<evidence type="ECO:0000256" key="2">
    <source>
        <dbReference type="ARBA" id="ARBA00006528"/>
    </source>
</evidence>
<keyword evidence="6 7" id="KW-0472">Membrane</keyword>
<feature type="transmembrane region" description="Helical" evidence="7">
    <location>
        <begin position="197"/>
        <end position="213"/>
    </location>
</feature>
<dbReference type="InterPro" id="IPR004710">
    <property type="entry name" value="Bilac:Na_transpt"/>
</dbReference>
<feature type="transmembrane region" description="Helical" evidence="7">
    <location>
        <begin position="358"/>
        <end position="377"/>
    </location>
</feature>
<feature type="transmembrane region" description="Helical" evidence="7">
    <location>
        <begin position="331"/>
        <end position="351"/>
    </location>
</feature>
<protein>
    <submittedName>
        <fullName evidence="10">Solute carrier family 10 member 6</fullName>
    </submittedName>
</protein>
<reference evidence="10" key="1">
    <citation type="submission" date="2022-11" db="UniProtKB">
        <authorList>
            <consortium name="WormBaseParasite"/>
        </authorList>
    </citation>
    <scope>IDENTIFICATION</scope>
</reference>
<feature type="signal peptide" evidence="8">
    <location>
        <begin position="1"/>
        <end position="18"/>
    </location>
</feature>
<evidence type="ECO:0000256" key="7">
    <source>
        <dbReference type="SAM" id="Phobius"/>
    </source>
</evidence>
<dbReference type="PANTHER" id="PTHR10361">
    <property type="entry name" value="SODIUM-BILE ACID COTRANSPORTER"/>
    <property type="match status" value="1"/>
</dbReference>
<dbReference type="AlphaFoldDB" id="A0A914VQ07"/>
<feature type="transmembrane region" description="Helical" evidence="7">
    <location>
        <begin position="130"/>
        <end position="149"/>
    </location>
</feature>
<evidence type="ECO:0000313" key="9">
    <source>
        <dbReference type="Proteomes" id="UP000887566"/>
    </source>
</evidence>
<keyword evidence="9" id="KW-1185">Reference proteome</keyword>
<dbReference type="GO" id="GO:0016020">
    <property type="term" value="C:membrane"/>
    <property type="evidence" value="ECO:0007669"/>
    <property type="project" value="UniProtKB-SubCell"/>
</dbReference>
<feature type="chain" id="PRO_5037917616" evidence="8">
    <location>
        <begin position="19"/>
        <end position="454"/>
    </location>
</feature>
<keyword evidence="4" id="KW-0813">Transport</keyword>
<dbReference type="Pfam" id="PF01758">
    <property type="entry name" value="SBF"/>
    <property type="match status" value="1"/>
</dbReference>
<keyword evidence="5 7" id="KW-1133">Transmembrane helix</keyword>
<evidence type="ECO:0000313" key="10">
    <source>
        <dbReference type="WBParaSite" id="PSAMB.scaffold2339size23730.g17390.t1"/>
    </source>
</evidence>
<accession>A0A914VQ07</accession>
<feature type="transmembrane region" description="Helical" evidence="7">
    <location>
        <begin position="299"/>
        <end position="325"/>
    </location>
</feature>
<comment type="similarity">
    <text evidence="2">Belongs to the bile acid:sodium symporter (BASS) (TC 2.A.28) family.</text>
</comment>
<dbReference type="GO" id="GO:0015293">
    <property type="term" value="F:symporter activity"/>
    <property type="evidence" value="ECO:0007669"/>
    <property type="project" value="UniProtKB-KW"/>
</dbReference>
<evidence type="ECO:0000256" key="3">
    <source>
        <dbReference type="ARBA" id="ARBA00022692"/>
    </source>
</evidence>
<keyword evidence="3 7" id="KW-0812">Transmembrane</keyword>
<feature type="transmembrane region" description="Helical" evidence="7">
    <location>
        <begin position="225"/>
        <end position="247"/>
    </location>
</feature>
<dbReference type="InterPro" id="IPR002657">
    <property type="entry name" value="BilAc:Na_symport/Acr3"/>
</dbReference>
<feature type="transmembrane region" description="Helical" evidence="7">
    <location>
        <begin position="267"/>
        <end position="287"/>
    </location>
</feature>
<keyword evidence="4" id="KW-0769">Symport</keyword>
<sequence>MFHALIFIFLILPFASNGASVEALFEPKDLPPFRTDTLTLIAVSLRSNESWSGSLNAWCLDDDICTVDDGAYDLDLNDQNGYTTAFNLSIYGKFLGHTTLHLQIDNDSKELHLTKEEYKLTILRSLQGEMLDRIFTVVVTIVVIFNTFLMGTQLDLNTIIKVLKRPIGPVIAFFCQYVLMPTLGFILSWFLLPEKDYAMRLALFVVSCSPGGGKSNFWTILFDGNIDLCITMTFLSTVSALGMMPLWLSTLGTVFSPNRIPIPFFEIVRGLIALLIPSVAGMLFIRFRPSWEKKIHKIIKVTSFVFLVVFSVFGLFANFFIFQLITWRTVLASATLPWFGYILAFSVAYLLRQGWKDSITIAIETGIHNIGIAIIILRFSLPEPDRDLAMVMPISVVFLTGKPLLIAWIVRTIYHKYFKTKDGEETMIEPGKEVQISDRKTVYATTDLSTNVTM</sequence>
<evidence type="ECO:0000256" key="4">
    <source>
        <dbReference type="ARBA" id="ARBA00022847"/>
    </source>
</evidence>
<evidence type="ECO:0000256" key="8">
    <source>
        <dbReference type="SAM" id="SignalP"/>
    </source>
</evidence>
<feature type="transmembrane region" description="Helical" evidence="7">
    <location>
        <begin position="170"/>
        <end position="191"/>
    </location>
</feature>
<dbReference type="InterPro" id="IPR038770">
    <property type="entry name" value="Na+/solute_symporter_sf"/>
</dbReference>
<dbReference type="WBParaSite" id="PSAMB.scaffold2339size23730.g17390.t1">
    <property type="protein sequence ID" value="PSAMB.scaffold2339size23730.g17390.t1"/>
    <property type="gene ID" value="PSAMB.scaffold2339size23730.g17390"/>
</dbReference>
<dbReference type="Proteomes" id="UP000887566">
    <property type="component" value="Unplaced"/>
</dbReference>
<dbReference type="Gene3D" id="1.20.1530.20">
    <property type="match status" value="1"/>
</dbReference>
<evidence type="ECO:0000256" key="5">
    <source>
        <dbReference type="ARBA" id="ARBA00022989"/>
    </source>
</evidence>